<dbReference type="EMBL" id="AZQQ01000074">
    <property type="protein sequence ID" value="KDD69083.1"/>
    <property type="molecule type" value="Genomic_DNA"/>
</dbReference>
<comment type="caution">
    <text evidence="1">The sequence shown here is derived from an EMBL/GenBank/DDBJ whole genome shotgun (WGS) entry which is preliminary data.</text>
</comment>
<protein>
    <submittedName>
        <fullName evidence="1">Uncharacterized protein</fullName>
    </submittedName>
</protein>
<dbReference type="RefSeq" id="WP_156363914.1">
    <property type="nucleotide sequence ID" value="NZ_AZQQ01000074.1"/>
</dbReference>
<evidence type="ECO:0000313" key="2">
    <source>
        <dbReference type="Proteomes" id="UP000026739"/>
    </source>
</evidence>
<evidence type="ECO:0000313" key="1">
    <source>
        <dbReference type="EMBL" id="KDD69083.1"/>
    </source>
</evidence>
<name>A0A059L440_9PSED</name>
<proteinExistence type="predicted"/>
<organism evidence="1 2">
    <name type="scientific">Pseudomonas mandelii PD30</name>
    <dbReference type="NCBI Taxonomy" id="1419583"/>
    <lineage>
        <taxon>Bacteria</taxon>
        <taxon>Pseudomonadati</taxon>
        <taxon>Pseudomonadota</taxon>
        <taxon>Gammaproteobacteria</taxon>
        <taxon>Pseudomonadales</taxon>
        <taxon>Pseudomonadaceae</taxon>
        <taxon>Pseudomonas</taxon>
    </lineage>
</organism>
<gene>
    <name evidence="1" type="ORF">V466_11690</name>
</gene>
<sequence length="56" mass="6074">MKTACQVKAPRAFPILNTVEVSALHLGAMLNLPGTRAEQINAMRVKGIAIEDRVND</sequence>
<accession>A0A059L440</accession>
<dbReference type="AlphaFoldDB" id="A0A059L440"/>
<dbReference type="Proteomes" id="UP000026739">
    <property type="component" value="Unassembled WGS sequence"/>
</dbReference>
<reference evidence="1 2" key="1">
    <citation type="submission" date="2013-12" db="EMBL/GenBank/DDBJ databases">
        <authorList>
            <person name="Formusa P.A."/>
            <person name="Habash M."/>
            <person name="Lee H."/>
            <person name="Trevors J.T."/>
        </authorList>
    </citation>
    <scope>NUCLEOTIDE SEQUENCE [LARGE SCALE GENOMIC DNA]</scope>
    <source>
        <strain evidence="1 2">PD30</strain>
    </source>
</reference>